<evidence type="ECO:0000313" key="1">
    <source>
        <dbReference type="EMBL" id="QQO09348.1"/>
    </source>
</evidence>
<protein>
    <submittedName>
        <fullName evidence="1">Uncharacterized protein</fullName>
    </submittedName>
</protein>
<dbReference type="AlphaFoldDB" id="A0A7T8BBL9"/>
<evidence type="ECO:0000313" key="2">
    <source>
        <dbReference type="Proteomes" id="UP000595917"/>
    </source>
</evidence>
<gene>
    <name evidence="1" type="ORF">JFL75_20875</name>
</gene>
<sequence length="56" mass="5892">MLAKEALASSLNIPAIRLVRDLGLAGFLDVLRNAGFSSLNQNASYYGLGLVLGNGR</sequence>
<name>A0A7T8BBL9_9SPIR</name>
<proteinExistence type="predicted"/>
<organism evidence="1 2">
    <name type="scientific">Breznakiella homolactica</name>
    <dbReference type="NCBI Taxonomy" id="2798577"/>
    <lineage>
        <taxon>Bacteria</taxon>
        <taxon>Pseudomonadati</taxon>
        <taxon>Spirochaetota</taxon>
        <taxon>Spirochaetia</taxon>
        <taxon>Spirochaetales</taxon>
        <taxon>Breznakiellaceae</taxon>
        <taxon>Breznakiella</taxon>
    </lineage>
</organism>
<dbReference type="InterPro" id="IPR012338">
    <property type="entry name" value="Beta-lactam/transpept-like"/>
</dbReference>
<dbReference type="Gene3D" id="3.40.710.10">
    <property type="entry name" value="DD-peptidase/beta-lactamase superfamily"/>
    <property type="match status" value="1"/>
</dbReference>
<dbReference type="SUPFAM" id="SSF56601">
    <property type="entry name" value="beta-lactamase/transpeptidase-like"/>
    <property type="match status" value="1"/>
</dbReference>
<keyword evidence="2" id="KW-1185">Reference proteome</keyword>
<accession>A0A7T8BBL9</accession>
<dbReference type="Proteomes" id="UP000595917">
    <property type="component" value="Chromosome"/>
</dbReference>
<reference evidence="1" key="1">
    <citation type="submission" date="2021-01" db="EMBL/GenBank/DDBJ databases">
        <title>Description of Breznakiella homolactica.</title>
        <authorList>
            <person name="Song Y."/>
            <person name="Brune A."/>
        </authorList>
    </citation>
    <scope>NUCLEOTIDE SEQUENCE</scope>
    <source>
        <strain evidence="1">RmG30</strain>
    </source>
</reference>
<dbReference type="EMBL" id="CP067089">
    <property type="protein sequence ID" value="QQO09348.1"/>
    <property type="molecule type" value="Genomic_DNA"/>
</dbReference>